<dbReference type="SUPFAM" id="SSF48452">
    <property type="entry name" value="TPR-like"/>
    <property type="match status" value="2"/>
</dbReference>
<dbReference type="InParanoid" id="A0A2J6SS23"/>
<organism evidence="3 4">
    <name type="scientific">Hyaloscypha bicolor E</name>
    <dbReference type="NCBI Taxonomy" id="1095630"/>
    <lineage>
        <taxon>Eukaryota</taxon>
        <taxon>Fungi</taxon>
        <taxon>Dikarya</taxon>
        <taxon>Ascomycota</taxon>
        <taxon>Pezizomycotina</taxon>
        <taxon>Leotiomycetes</taxon>
        <taxon>Helotiales</taxon>
        <taxon>Hyaloscyphaceae</taxon>
        <taxon>Hyaloscypha</taxon>
        <taxon>Hyaloscypha bicolor</taxon>
    </lineage>
</organism>
<dbReference type="PANTHER" id="PTHR46082:SF11">
    <property type="entry name" value="AAA+ ATPASE DOMAIN-CONTAINING PROTEIN-RELATED"/>
    <property type="match status" value="1"/>
</dbReference>
<evidence type="ECO:0000313" key="4">
    <source>
        <dbReference type="Proteomes" id="UP000235371"/>
    </source>
</evidence>
<dbReference type="InterPro" id="IPR011990">
    <property type="entry name" value="TPR-like_helical_dom_sf"/>
</dbReference>
<evidence type="ECO:0000259" key="2">
    <source>
        <dbReference type="Pfam" id="PF14420"/>
    </source>
</evidence>
<gene>
    <name evidence="3" type="ORF">K444DRAFT_571585</name>
</gene>
<name>A0A2J6SS23_9HELO</name>
<dbReference type="STRING" id="1095630.A0A2J6SS23"/>
<feature type="compositionally biased region" description="Polar residues" evidence="1">
    <location>
        <begin position="220"/>
        <end position="241"/>
    </location>
</feature>
<dbReference type="OrthoDB" id="3521172at2759"/>
<feature type="domain" description="Clr5" evidence="2">
    <location>
        <begin position="114"/>
        <end position="165"/>
    </location>
</feature>
<evidence type="ECO:0000313" key="3">
    <source>
        <dbReference type="EMBL" id="PMD53581.1"/>
    </source>
</evidence>
<feature type="compositionally biased region" description="Low complexity" evidence="1">
    <location>
        <begin position="254"/>
        <end position="267"/>
    </location>
</feature>
<dbReference type="RefSeq" id="XP_024730485.1">
    <property type="nucleotide sequence ID" value="XM_024877318.1"/>
</dbReference>
<sequence length="815" mass="91503">MRYPFPGRYGTFVHAQSLMGFDDTSPRKLTRVETEQTERLKASPAIRPILNDEPHFLTMNHSTPSFPTASASTFPFVNQNIANQTKDRHCAFEASNRLYDFDPRSLGVREAARQRWEELKPLIQRVYVEEDRPYPYLANLLLTQHGFETTKRQFSRKIAEWGFRKNVSSSERRGILQSLPDCNVPSSLYPGDPRLKPEKLRSWRKRYRDDVDEQPCHFVQPQSSALDTRVTSPTSDQQMNSEGLDDGSSPRTLQSSPSVQSPSSSVSGTATPSEDSWLINWSSVEVPQSPGLSRLFMALKIECENPVPALSLEPGYLPEVPRCISERQIQDLFNDDNKVINSSGNNLYSSGQCKPSPPLPLVPISHTSQIAELQDFAAAVFFGHPASPLNELYVFSGSPSSTPVEVDLSHRTVWASLASQESDFKTKFTKLQPLCGRGDPSLVAAMESLSQTYYDRRKYAEAEVLDRKLKKLYSKELGSENLRTLDATQCLVDSLVAQGKFYEARSLNRSLFSALIRIGHLGTPRIAHMLTNNALIAEELGRIDEAESILRQVLQLWLTYCGPRDKRSLHAMTQLGYLLALTKGPGGDMLLRTAVHLHLEGSDATDEEACRAMTNLSAAFWVQDTHMEGCQLAQKALEKFHRVLGDEHPDILGTQVALARNMTKGGDLSGSEKLFREIIATESDISGSTEPQGLANSKCGLARVLMLRECYDEAIKWYWEVLRDRSVAYGWGYPYTLRVCYDLGECYQVCQRVGDAINLYRDVVRRLWMTDGSGNACRPDIDDMESCINVLEDSISESKEMEANAPLTSREDSKY</sequence>
<protein>
    <submittedName>
        <fullName evidence="3">TPR-like protein</fullName>
    </submittedName>
</protein>
<feature type="region of interest" description="Disordered" evidence="1">
    <location>
        <begin position="214"/>
        <end position="272"/>
    </location>
</feature>
<dbReference type="GeneID" id="36585395"/>
<dbReference type="EMBL" id="KZ613872">
    <property type="protein sequence ID" value="PMD53581.1"/>
    <property type="molecule type" value="Genomic_DNA"/>
</dbReference>
<dbReference type="InterPro" id="IPR053137">
    <property type="entry name" value="NLR-like"/>
</dbReference>
<dbReference type="AlphaFoldDB" id="A0A2J6SS23"/>
<dbReference type="InterPro" id="IPR025676">
    <property type="entry name" value="Clr5_dom"/>
</dbReference>
<dbReference type="Pfam" id="PF13374">
    <property type="entry name" value="TPR_10"/>
    <property type="match status" value="2"/>
</dbReference>
<reference evidence="3 4" key="1">
    <citation type="submission" date="2016-04" db="EMBL/GenBank/DDBJ databases">
        <title>A degradative enzymes factory behind the ericoid mycorrhizal symbiosis.</title>
        <authorList>
            <consortium name="DOE Joint Genome Institute"/>
            <person name="Martino E."/>
            <person name="Morin E."/>
            <person name="Grelet G."/>
            <person name="Kuo A."/>
            <person name="Kohler A."/>
            <person name="Daghino S."/>
            <person name="Barry K."/>
            <person name="Choi C."/>
            <person name="Cichocki N."/>
            <person name="Clum A."/>
            <person name="Copeland A."/>
            <person name="Hainaut M."/>
            <person name="Haridas S."/>
            <person name="Labutti K."/>
            <person name="Lindquist E."/>
            <person name="Lipzen A."/>
            <person name="Khouja H.-R."/>
            <person name="Murat C."/>
            <person name="Ohm R."/>
            <person name="Olson A."/>
            <person name="Spatafora J."/>
            <person name="Veneault-Fourrey C."/>
            <person name="Henrissat B."/>
            <person name="Grigoriev I."/>
            <person name="Martin F."/>
            <person name="Perotto S."/>
        </authorList>
    </citation>
    <scope>NUCLEOTIDE SEQUENCE [LARGE SCALE GENOMIC DNA]</scope>
    <source>
        <strain evidence="3 4">E</strain>
    </source>
</reference>
<keyword evidence="4" id="KW-1185">Reference proteome</keyword>
<dbReference type="Proteomes" id="UP000235371">
    <property type="component" value="Unassembled WGS sequence"/>
</dbReference>
<dbReference type="Gene3D" id="1.25.40.10">
    <property type="entry name" value="Tetratricopeptide repeat domain"/>
    <property type="match status" value="2"/>
</dbReference>
<evidence type="ECO:0000256" key="1">
    <source>
        <dbReference type="SAM" id="MobiDB-lite"/>
    </source>
</evidence>
<dbReference type="Pfam" id="PF14420">
    <property type="entry name" value="Clr5"/>
    <property type="match status" value="1"/>
</dbReference>
<accession>A0A2J6SS23</accession>
<proteinExistence type="predicted"/>
<dbReference type="PANTHER" id="PTHR46082">
    <property type="entry name" value="ATP/GTP-BINDING PROTEIN-RELATED"/>
    <property type="match status" value="1"/>
</dbReference>